<feature type="transmembrane region" description="Helical" evidence="1">
    <location>
        <begin position="12"/>
        <end position="31"/>
    </location>
</feature>
<protein>
    <submittedName>
        <fullName evidence="2">Uncharacterized protein</fullName>
    </submittedName>
</protein>
<reference evidence="2" key="1">
    <citation type="journal article" date="2017" name="Nature">
        <title>The genome of Chenopodium quinoa.</title>
        <authorList>
            <person name="Jarvis D.E."/>
            <person name="Ho Y.S."/>
            <person name="Lightfoot D.J."/>
            <person name="Schmoeckel S.M."/>
            <person name="Li B."/>
            <person name="Borm T.J.A."/>
            <person name="Ohyanagi H."/>
            <person name="Mineta K."/>
            <person name="Michell C.T."/>
            <person name="Saber N."/>
            <person name="Kharbatia N.M."/>
            <person name="Rupper R.R."/>
            <person name="Sharp A.R."/>
            <person name="Dally N."/>
            <person name="Boughton B.A."/>
            <person name="Woo Y.H."/>
            <person name="Gao G."/>
            <person name="Schijlen E.G.W.M."/>
            <person name="Guo X."/>
            <person name="Momin A.A."/>
            <person name="Negrao S."/>
            <person name="Al-Babili S."/>
            <person name="Gehring C."/>
            <person name="Roessner U."/>
            <person name="Jung C."/>
            <person name="Murphy K."/>
            <person name="Arold S.T."/>
            <person name="Gojobori T."/>
            <person name="van der Linden C.G."/>
            <person name="van Loo E.N."/>
            <person name="Jellen E.N."/>
            <person name="Maughan P.J."/>
            <person name="Tester M."/>
        </authorList>
    </citation>
    <scope>NUCLEOTIDE SEQUENCE [LARGE SCALE GENOMIC DNA]</scope>
    <source>
        <strain evidence="2">cv. PI 614886</strain>
    </source>
</reference>
<evidence type="ECO:0000256" key="1">
    <source>
        <dbReference type="SAM" id="Phobius"/>
    </source>
</evidence>
<dbReference type="AlphaFoldDB" id="A0A803KQE0"/>
<proteinExistence type="predicted"/>
<organism evidence="2 3">
    <name type="scientific">Chenopodium quinoa</name>
    <name type="common">Quinoa</name>
    <dbReference type="NCBI Taxonomy" id="63459"/>
    <lineage>
        <taxon>Eukaryota</taxon>
        <taxon>Viridiplantae</taxon>
        <taxon>Streptophyta</taxon>
        <taxon>Embryophyta</taxon>
        <taxon>Tracheophyta</taxon>
        <taxon>Spermatophyta</taxon>
        <taxon>Magnoliopsida</taxon>
        <taxon>eudicotyledons</taxon>
        <taxon>Gunneridae</taxon>
        <taxon>Pentapetalae</taxon>
        <taxon>Caryophyllales</taxon>
        <taxon>Chenopodiaceae</taxon>
        <taxon>Chenopodioideae</taxon>
        <taxon>Atripliceae</taxon>
        <taxon>Chenopodium</taxon>
    </lineage>
</organism>
<keyword evidence="1" id="KW-1133">Transmembrane helix</keyword>
<dbReference type="Proteomes" id="UP000596660">
    <property type="component" value="Unplaced"/>
</dbReference>
<keyword evidence="1" id="KW-0812">Transmembrane</keyword>
<accession>A0A803KQE0</accession>
<reference evidence="2" key="2">
    <citation type="submission" date="2021-03" db="UniProtKB">
        <authorList>
            <consortium name="EnsemblPlants"/>
        </authorList>
    </citation>
    <scope>IDENTIFICATION</scope>
</reference>
<evidence type="ECO:0000313" key="3">
    <source>
        <dbReference type="Proteomes" id="UP000596660"/>
    </source>
</evidence>
<keyword evidence="1" id="KW-0472">Membrane</keyword>
<dbReference type="Gramene" id="AUR62001246-RA">
    <property type="protein sequence ID" value="AUR62001246-RA:cds"/>
    <property type="gene ID" value="AUR62001246"/>
</dbReference>
<keyword evidence="3" id="KW-1185">Reference proteome</keyword>
<name>A0A803KQE0_CHEQI</name>
<dbReference type="EnsemblPlants" id="AUR62001246-RA">
    <property type="protein sequence ID" value="AUR62001246-RA:cds"/>
    <property type="gene ID" value="AUR62001246"/>
</dbReference>
<sequence>MKNWVGSKGLEAAGLLMITILVAGQVVKVAIHLMRATGVATATAAMNLCANGAQGKGILVVCLTDVALA</sequence>
<evidence type="ECO:0000313" key="2">
    <source>
        <dbReference type="EnsemblPlants" id="AUR62001246-RA:cds"/>
    </source>
</evidence>